<keyword evidence="2" id="KW-1185">Reference proteome</keyword>
<organism evidence="2 3">
    <name type="scientific">Dermatophagoides pteronyssinus</name>
    <name type="common">European house dust mite</name>
    <dbReference type="NCBI Taxonomy" id="6956"/>
    <lineage>
        <taxon>Eukaryota</taxon>
        <taxon>Metazoa</taxon>
        <taxon>Ecdysozoa</taxon>
        <taxon>Arthropoda</taxon>
        <taxon>Chelicerata</taxon>
        <taxon>Arachnida</taxon>
        <taxon>Acari</taxon>
        <taxon>Acariformes</taxon>
        <taxon>Sarcoptiformes</taxon>
        <taxon>Astigmata</taxon>
        <taxon>Psoroptidia</taxon>
        <taxon>Analgoidea</taxon>
        <taxon>Pyroglyphidae</taxon>
        <taxon>Dermatophagoidinae</taxon>
        <taxon>Dermatophagoides</taxon>
    </lineage>
</organism>
<dbReference type="PANTHER" id="PTHR33964:SF1">
    <property type="entry name" value="RE45066P"/>
    <property type="match status" value="1"/>
</dbReference>
<dbReference type="PANTHER" id="PTHR33964">
    <property type="entry name" value="RE45066P-RELATED"/>
    <property type="match status" value="1"/>
</dbReference>
<dbReference type="Proteomes" id="UP000515146">
    <property type="component" value="Unplaced"/>
</dbReference>
<accession>A0A6P6XQH7</accession>
<feature type="chain" id="PRO_5028440463" evidence="1">
    <location>
        <begin position="23"/>
        <end position="256"/>
    </location>
</feature>
<keyword evidence="1" id="KW-0732">Signal</keyword>
<evidence type="ECO:0000313" key="2">
    <source>
        <dbReference type="Proteomes" id="UP000515146"/>
    </source>
</evidence>
<dbReference type="OMA" id="QCERVGA"/>
<gene>
    <name evidence="3" type="primary">LOC113790257</name>
</gene>
<feature type="signal peptide" evidence="1">
    <location>
        <begin position="1"/>
        <end position="22"/>
    </location>
</feature>
<reference evidence="3" key="1">
    <citation type="submission" date="2025-08" db="UniProtKB">
        <authorList>
            <consortium name="RefSeq"/>
        </authorList>
    </citation>
    <scope>IDENTIFICATION</scope>
    <source>
        <strain evidence="3">Airmid</strain>
    </source>
</reference>
<evidence type="ECO:0000313" key="3">
    <source>
        <dbReference type="RefSeq" id="XP_027195697.1"/>
    </source>
</evidence>
<dbReference type="RefSeq" id="XP_027195697.1">
    <property type="nucleotide sequence ID" value="XM_027339896.1"/>
</dbReference>
<dbReference type="AlphaFoldDB" id="A0A6P6XQH7"/>
<protein>
    <submittedName>
        <fullName evidence="3">Uncharacterized protein LOC113790257</fullName>
    </submittedName>
</protein>
<dbReference type="KEGG" id="dpte:113790257"/>
<evidence type="ECO:0000256" key="1">
    <source>
        <dbReference type="SAM" id="SignalP"/>
    </source>
</evidence>
<dbReference type="InParanoid" id="A0A6P6XQH7"/>
<sequence>MMQTKIFFLIFLGCSIFITANAAKSLLLNKPECTQKRLREVDRNFMKLIVIGENGRKFPESYDELPKFCKDTDRLIDSMLKFINECYSPDEQRIFKIYFFSAKRVVKTLCMKKRTKKLQNLLETTPCVNTIVDKIDCVDKITNQTLQLIPYNIGATKINYACCYYVDALKCAEEQLSVPCMTNKGKEILMDMVRSIAGDMVNFACGDYTESTDRCDHIAPLPKNKLDKSYKFTKFRSIVLAQIGLIESIGGFAAQP</sequence>
<name>A0A6P6XQH7_DERPT</name>
<proteinExistence type="predicted"/>
<dbReference type="OrthoDB" id="6500300at2759"/>